<keyword evidence="1" id="KW-0472">Membrane</keyword>
<reference evidence="2" key="1">
    <citation type="submission" date="2015-11" db="EMBL/GenBank/DDBJ databases">
        <title>Complete mitochondrial genome of Gyrodactylus kobayashii.</title>
        <authorList>
            <person name="Zhang D."/>
            <person name="Li W.X."/>
            <person name="Zhou S."/>
            <person name="Zou H."/>
            <person name="Wang G.T."/>
        </authorList>
    </citation>
    <scope>NUCLEOTIDE SEQUENCE</scope>
</reference>
<geneLocation type="mitochondrion" evidence="2"/>
<gene>
    <name evidence="2" type="primary">NAD4L</name>
</gene>
<feature type="transmembrane region" description="Helical" evidence="1">
    <location>
        <begin position="23"/>
        <end position="46"/>
    </location>
</feature>
<dbReference type="AlphaFoldDB" id="A0A166A453"/>
<proteinExistence type="predicted"/>
<evidence type="ECO:0000256" key="1">
    <source>
        <dbReference type="SAM" id="Phobius"/>
    </source>
</evidence>
<protein>
    <submittedName>
        <fullName evidence="2">NADH dehydrogenase subunit 4L</fullName>
    </submittedName>
</protein>
<evidence type="ECO:0000313" key="2">
    <source>
        <dbReference type="EMBL" id="AMZ79728.1"/>
    </source>
</evidence>
<keyword evidence="2" id="KW-0496">Mitochondrion</keyword>
<dbReference type="EMBL" id="KU057942">
    <property type="protein sequence ID" value="AMZ79728.1"/>
    <property type="molecule type" value="Genomic_DNA"/>
</dbReference>
<dbReference type="InterPro" id="IPR009356">
    <property type="entry name" value="NAD_DH_su4L"/>
</dbReference>
<dbReference type="Pfam" id="PF06235">
    <property type="entry name" value="NAD4L"/>
    <property type="match status" value="1"/>
</dbReference>
<name>A0A166A453_9PLAT</name>
<keyword evidence="1" id="KW-0812">Transmembrane</keyword>
<feature type="transmembrane region" description="Helical" evidence="1">
    <location>
        <begin position="53"/>
        <end position="76"/>
    </location>
</feature>
<keyword evidence="1" id="KW-1133">Transmembrane helix</keyword>
<organism evidence="2">
    <name type="scientific">Gyrodactylus kobayashii</name>
    <dbReference type="NCBI Taxonomy" id="89149"/>
    <lineage>
        <taxon>Eukaryota</taxon>
        <taxon>Metazoa</taxon>
        <taxon>Spiralia</taxon>
        <taxon>Lophotrochozoa</taxon>
        <taxon>Platyhelminthes</taxon>
        <taxon>Monogenea</taxon>
        <taxon>Monopisthocotylea</taxon>
        <taxon>Gyrodactylidea</taxon>
        <taxon>Gyrodactylidae</taxon>
        <taxon>Gyrodactylus</taxon>
    </lineage>
</organism>
<sequence>MLSLFFFIFTIYCVNLVISGFEMVNLIIFLESLNILFILCSGLILISTNPLLWVYFIVTATLGVVFILCLLSRLWFCDNFFL</sequence>
<accession>A0A166A453</accession>